<dbReference type="Gene3D" id="1.20.1250.20">
    <property type="entry name" value="MFS general substrate transporter like domains"/>
    <property type="match status" value="1"/>
</dbReference>
<feature type="transmembrane region" description="Helical" evidence="6">
    <location>
        <begin position="9"/>
        <end position="27"/>
    </location>
</feature>
<dbReference type="SUPFAM" id="SSF103473">
    <property type="entry name" value="MFS general substrate transporter"/>
    <property type="match status" value="1"/>
</dbReference>
<dbReference type="InterPro" id="IPR036259">
    <property type="entry name" value="MFS_trans_sf"/>
</dbReference>
<feature type="transmembrane region" description="Helical" evidence="6">
    <location>
        <begin position="83"/>
        <end position="104"/>
    </location>
</feature>
<evidence type="ECO:0000259" key="7">
    <source>
        <dbReference type="PROSITE" id="PS50850"/>
    </source>
</evidence>
<dbReference type="EMBL" id="CP030057">
    <property type="protein sequence ID" value="QOZ59596.1"/>
    <property type="molecule type" value="Genomic_DNA"/>
</dbReference>
<gene>
    <name evidence="8" type="ORF">XH86_13300</name>
</gene>
<feature type="transmembrane region" description="Helical" evidence="6">
    <location>
        <begin position="168"/>
        <end position="189"/>
    </location>
</feature>
<dbReference type="InterPro" id="IPR011701">
    <property type="entry name" value="MFS"/>
</dbReference>
<organism evidence="8 9">
    <name type="scientific">Bradyrhizobium guangdongense</name>
    <dbReference type="NCBI Taxonomy" id="1325090"/>
    <lineage>
        <taxon>Bacteria</taxon>
        <taxon>Pseudomonadati</taxon>
        <taxon>Pseudomonadota</taxon>
        <taxon>Alphaproteobacteria</taxon>
        <taxon>Hyphomicrobiales</taxon>
        <taxon>Nitrobacteraceae</taxon>
        <taxon>Bradyrhizobium</taxon>
    </lineage>
</organism>
<evidence type="ECO:0000256" key="4">
    <source>
        <dbReference type="ARBA" id="ARBA00022989"/>
    </source>
</evidence>
<evidence type="ECO:0000256" key="6">
    <source>
        <dbReference type="SAM" id="Phobius"/>
    </source>
</evidence>
<sequence length="442" mass="47492">MQIYRPWSLIARVFLPFAAGCYLSYLFRTINALIATHLSSDAELGTADLGLLTSVYFFVFAAAQIPIGILLDRFGPRRVQSALLLLAAGGAVLFAVSTGFLSLLIARAMIGLGVAASLTAGLKSVILWFPRERGGLLNGYLVMLGSLGAVTATAPAEHLLTWIGWRQLFAILAIATAATAILIYVVVPDRAVPPTTGRATLRSVFGDRRFWRMAPLSATCVGSSWSLQGLWASPWLTDVEGLDRASLVRQLLTMSIVLSCGAWLFGTTVHYIKRRGLGPETVLAMVAILFVAAELALILRAPVPSIVPWSVVAVVGTTTVASFAVIADHFPPELAGRANGALNLLHFGWAFLAQFGTGLILEQWSVNGGHRPVQAYQIAFSLNVAIQIAALLWFALPPGRDLASQTRPIPSLVPADVFDDVESISSYEDWVILPPSEDDVAW</sequence>
<name>A0ABX6UE73_9BRAD</name>
<feature type="transmembrane region" description="Helical" evidence="6">
    <location>
        <begin position="210"/>
        <end position="231"/>
    </location>
</feature>
<keyword evidence="2" id="KW-1003">Cell membrane</keyword>
<evidence type="ECO:0000256" key="3">
    <source>
        <dbReference type="ARBA" id="ARBA00022692"/>
    </source>
</evidence>
<accession>A0ABX6UE73</accession>
<dbReference type="RefSeq" id="WP_128965200.1">
    <property type="nucleotide sequence ID" value="NZ_BMHC01000030.1"/>
</dbReference>
<feature type="transmembrane region" description="Helical" evidence="6">
    <location>
        <begin position="110"/>
        <end position="129"/>
    </location>
</feature>
<feature type="transmembrane region" description="Helical" evidence="6">
    <location>
        <begin position="47"/>
        <end position="71"/>
    </location>
</feature>
<feature type="transmembrane region" description="Helical" evidence="6">
    <location>
        <begin position="373"/>
        <end position="396"/>
    </location>
</feature>
<feature type="transmembrane region" description="Helical" evidence="6">
    <location>
        <begin position="251"/>
        <end position="269"/>
    </location>
</feature>
<dbReference type="Proteomes" id="UP000593880">
    <property type="component" value="Chromosome"/>
</dbReference>
<dbReference type="PANTHER" id="PTHR43124:SF3">
    <property type="entry name" value="CHLORAMPHENICOL EFFLUX PUMP RV0191"/>
    <property type="match status" value="1"/>
</dbReference>
<evidence type="ECO:0000313" key="8">
    <source>
        <dbReference type="EMBL" id="QOZ59596.1"/>
    </source>
</evidence>
<feature type="transmembrane region" description="Helical" evidence="6">
    <location>
        <begin position="306"/>
        <end position="330"/>
    </location>
</feature>
<dbReference type="Pfam" id="PF07690">
    <property type="entry name" value="MFS_1"/>
    <property type="match status" value="1"/>
</dbReference>
<dbReference type="PANTHER" id="PTHR43124">
    <property type="entry name" value="PURINE EFFLUX PUMP PBUE"/>
    <property type="match status" value="1"/>
</dbReference>
<evidence type="ECO:0000313" key="9">
    <source>
        <dbReference type="Proteomes" id="UP000593880"/>
    </source>
</evidence>
<comment type="subcellular location">
    <subcellularLocation>
        <location evidence="1">Cell membrane</location>
        <topology evidence="1">Multi-pass membrane protein</topology>
    </subcellularLocation>
</comment>
<proteinExistence type="predicted"/>
<evidence type="ECO:0000256" key="2">
    <source>
        <dbReference type="ARBA" id="ARBA00022475"/>
    </source>
</evidence>
<dbReference type="InterPro" id="IPR050189">
    <property type="entry name" value="MFS_Efflux_Transporters"/>
</dbReference>
<feature type="transmembrane region" description="Helical" evidence="6">
    <location>
        <begin position="342"/>
        <end position="361"/>
    </location>
</feature>
<protein>
    <submittedName>
        <fullName evidence="8">MFS transporter</fullName>
    </submittedName>
</protein>
<feature type="domain" description="Major facilitator superfamily (MFS) profile" evidence="7">
    <location>
        <begin position="13"/>
        <end position="401"/>
    </location>
</feature>
<keyword evidence="3 6" id="KW-0812">Transmembrane</keyword>
<keyword evidence="9" id="KW-1185">Reference proteome</keyword>
<dbReference type="PROSITE" id="PS50850">
    <property type="entry name" value="MFS"/>
    <property type="match status" value="1"/>
</dbReference>
<feature type="transmembrane region" description="Helical" evidence="6">
    <location>
        <begin position="136"/>
        <end position="156"/>
    </location>
</feature>
<keyword evidence="4 6" id="KW-1133">Transmembrane helix</keyword>
<feature type="transmembrane region" description="Helical" evidence="6">
    <location>
        <begin position="281"/>
        <end position="300"/>
    </location>
</feature>
<evidence type="ECO:0000256" key="5">
    <source>
        <dbReference type="ARBA" id="ARBA00023136"/>
    </source>
</evidence>
<dbReference type="InterPro" id="IPR020846">
    <property type="entry name" value="MFS_dom"/>
</dbReference>
<keyword evidence="5 6" id="KW-0472">Membrane</keyword>
<evidence type="ECO:0000256" key="1">
    <source>
        <dbReference type="ARBA" id="ARBA00004651"/>
    </source>
</evidence>
<reference evidence="8 9" key="1">
    <citation type="submission" date="2018-06" db="EMBL/GenBank/DDBJ databases">
        <title>Comparative genomics of rhizobia nodulating Arachis hypogaea in China.</title>
        <authorList>
            <person name="Li Y."/>
        </authorList>
    </citation>
    <scope>NUCLEOTIDE SEQUENCE [LARGE SCALE GENOMIC DNA]</scope>
    <source>
        <strain evidence="8 9">CCBAU 51658</strain>
    </source>
</reference>